<dbReference type="Proteomes" id="UP001234216">
    <property type="component" value="Unassembled WGS sequence"/>
</dbReference>
<evidence type="ECO:0000313" key="3">
    <source>
        <dbReference type="Proteomes" id="UP001234216"/>
    </source>
</evidence>
<gene>
    <name evidence="2" type="ORF">QFZ22_001848</name>
</gene>
<accession>A0AAW8F7R8</accession>
<feature type="region of interest" description="Disordered" evidence="1">
    <location>
        <begin position="1"/>
        <end position="25"/>
    </location>
</feature>
<protein>
    <submittedName>
        <fullName evidence="2">Uncharacterized protein</fullName>
    </submittedName>
</protein>
<evidence type="ECO:0000313" key="2">
    <source>
        <dbReference type="EMBL" id="MDQ0905863.1"/>
    </source>
</evidence>
<dbReference type="EMBL" id="JAUSZV010000005">
    <property type="protein sequence ID" value="MDQ0905863.1"/>
    <property type="molecule type" value="Genomic_DNA"/>
</dbReference>
<name>A0AAW8F7R8_9ACTN</name>
<sequence>MGWRLAGRGNNAKIAHQSTGGRHETQTLGARATVAALAHAYDLRTKTLSAFGPGPGRTYVNGVAGKFAACDTNPGAFGYVYRVDTGEFTLLPAVGGVHSTASDVDGHGAAVGNSPTASAEPSTPDGVHHATLWTVRRG</sequence>
<dbReference type="AlphaFoldDB" id="A0AAW8F7R8"/>
<organism evidence="2 3">
    <name type="scientific">Streptomyces canus</name>
    <dbReference type="NCBI Taxonomy" id="58343"/>
    <lineage>
        <taxon>Bacteria</taxon>
        <taxon>Bacillati</taxon>
        <taxon>Actinomycetota</taxon>
        <taxon>Actinomycetes</taxon>
        <taxon>Kitasatosporales</taxon>
        <taxon>Streptomycetaceae</taxon>
        <taxon>Streptomyces</taxon>
        <taxon>Streptomyces aurantiacus group</taxon>
    </lineage>
</organism>
<reference evidence="2" key="1">
    <citation type="submission" date="2023-07" db="EMBL/GenBank/DDBJ databases">
        <title>Comparative genomics of wheat-associated soil bacteria to identify genetic determinants of phenazine resistance.</title>
        <authorList>
            <person name="Mouncey N."/>
        </authorList>
    </citation>
    <scope>NUCLEOTIDE SEQUENCE</scope>
    <source>
        <strain evidence="2">V4I22</strain>
    </source>
</reference>
<evidence type="ECO:0000256" key="1">
    <source>
        <dbReference type="SAM" id="MobiDB-lite"/>
    </source>
</evidence>
<feature type="region of interest" description="Disordered" evidence="1">
    <location>
        <begin position="106"/>
        <end position="127"/>
    </location>
</feature>
<proteinExistence type="predicted"/>
<comment type="caution">
    <text evidence="2">The sequence shown here is derived from an EMBL/GenBank/DDBJ whole genome shotgun (WGS) entry which is preliminary data.</text>
</comment>